<dbReference type="Gene3D" id="1.10.340.70">
    <property type="match status" value="1"/>
</dbReference>
<dbReference type="GO" id="GO:0015074">
    <property type="term" value="P:DNA integration"/>
    <property type="evidence" value="ECO:0007669"/>
    <property type="project" value="InterPro"/>
</dbReference>
<dbReference type="InterPro" id="IPR036397">
    <property type="entry name" value="RNaseH_sf"/>
</dbReference>
<dbReference type="Pfam" id="PF00665">
    <property type="entry name" value="rve"/>
    <property type="match status" value="1"/>
</dbReference>
<evidence type="ECO:0000313" key="4">
    <source>
        <dbReference type="Proteomes" id="UP000024635"/>
    </source>
</evidence>
<dbReference type="Proteomes" id="UP000024635">
    <property type="component" value="Unassembled WGS sequence"/>
</dbReference>
<organism evidence="3 4">
    <name type="scientific">Ancylostoma ceylanicum</name>
    <dbReference type="NCBI Taxonomy" id="53326"/>
    <lineage>
        <taxon>Eukaryota</taxon>
        <taxon>Metazoa</taxon>
        <taxon>Ecdysozoa</taxon>
        <taxon>Nematoda</taxon>
        <taxon>Chromadorea</taxon>
        <taxon>Rhabditida</taxon>
        <taxon>Rhabditina</taxon>
        <taxon>Rhabditomorpha</taxon>
        <taxon>Strongyloidea</taxon>
        <taxon>Ancylostomatidae</taxon>
        <taxon>Ancylostomatinae</taxon>
        <taxon>Ancylostoma</taxon>
    </lineage>
</organism>
<dbReference type="PANTHER" id="PTHR37984:SF5">
    <property type="entry name" value="PROTEIN NYNRIN-LIKE"/>
    <property type="match status" value="1"/>
</dbReference>
<dbReference type="SUPFAM" id="SSF53098">
    <property type="entry name" value="Ribonuclease H-like"/>
    <property type="match status" value="1"/>
</dbReference>
<dbReference type="EC" id="2.7.7.49" evidence="1"/>
<evidence type="ECO:0000313" key="3">
    <source>
        <dbReference type="EMBL" id="EYC10721.1"/>
    </source>
</evidence>
<dbReference type="PANTHER" id="PTHR37984">
    <property type="entry name" value="PROTEIN CBG26694"/>
    <property type="match status" value="1"/>
</dbReference>
<dbReference type="Pfam" id="PF17921">
    <property type="entry name" value="Integrase_H2C2"/>
    <property type="match status" value="1"/>
</dbReference>
<comment type="caution">
    <text evidence="3">The sequence shown here is derived from an EMBL/GenBank/DDBJ whole genome shotgun (WGS) entry which is preliminary data.</text>
</comment>
<dbReference type="AlphaFoldDB" id="A0A016U713"/>
<dbReference type="STRING" id="53326.A0A016U713"/>
<dbReference type="GO" id="GO:0003964">
    <property type="term" value="F:RNA-directed DNA polymerase activity"/>
    <property type="evidence" value="ECO:0007669"/>
    <property type="project" value="UniProtKB-EC"/>
</dbReference>
<dbReference type="FunFam" id="3.30.420.10:FF:000063">
    <property type="entry name" value="Retrovirus-related Pol polyprotein from transposon 297-like Protein"/>
    <property type="match status" value="1"/>
</dbReference>
<keyword evidence="4" id="KW-1185">Reference proteome</keyword>
<dbReference type="InterPro" id="IPR012337">
    <property type="entry name" value="RNaseH-like_sf"/>
</dbReference>
<protein>
    <recommendedName>
        <fullName evidence="1">RNA-directed DNA polymerase</fullName>
        <ecNumber evidence="1">2.7.7.49</ecNumber>
    </recommendedName>
</protein>
<dbReference type="Gene3D" id="3.30.420.10">
    <property type="entry name" value="Ribonuclease H-like superfamily/Ribonuclease H"/>
    <property type="match status" value="1"/>
</dbReference>
<gene>
    <name evidence="3" type="primary">Acey_s0054.g2515</name>
    <name evidence="3" type="ORF">Y032_0054g2515</name>
</gene>
<dbReference type="EMBL" id="JARK01001390">
    <property type="protein sequence ID" value="EYC10721.1"/>
    <property type="molecule type" value="Genomic_DNA"/>
</dbReference>
<reference evidence="4" key="1">
    <citation type="journal article" date="2015" name="Nat. Genet.">
        <title>The genome and transcriptome of the zoonotic hookworm Ancylostoma ceylanicum identify infection-specific gene families.</title>
        <authorList>
            <person name="Schwarz E.M."/>
            <person name="Hu Y."/>
            <person name="Antoshechkin I."/>
            <person name="Miller M.M."/>
            <person name="Sternberg P.W."/>
            <person name="Aroian R.V."/>
        </authorList>
    </citation>
    <scope>NUCLEOTIDE SEQUENCE</scope>
    <source>
        <strain evidence="4">HY135</strain>
    </source>
</reference>
<name>A0A016U713_9BILA</name>
<dbReference type="PROSITE" id="PS50994">
    <property type="entry name" value="INTEGRASE"/>
    <property type="match status" value="1"/>
</dbReference>
<dbReference type="OrthoDB" id="5851910at2759"/>
<evidence type="ECO:0000259" key="2">
    <source>
        <dbReference type="PROSITE" id="PS50994"/>
    </source>
</evidence>
<dbReference type="InterPro" id="IPR001584">
    <property type="entry name" value="Integrase_cat-core"/>
</dbReference>
<sequence>MKKLARSYVYWPNIDSDCEDMVRRCTSCQEEAKNPAKVPLQQSPSPTRVWQRVHIDFVGPLQGVHYLVVVDAFSKWPEMIDMSTISATKTVKALKSLFARYGLPQTIVSDNGTQFTSEQFKEMCNKGGIVHIKTAPYHPQSNGQAERFVDALKRGVPDNAQPDSE</sequence>
<dbReference type="InterPro" id="IPR041588">
    <property type="entry name" value="Integrase_H2C2"/>
</dbReference>
<dbReference type="GO" id="GO:0003676">
    <property type="term" value="F:nucleic acid binding"/>
    <property type="evidence" value="ECO:0007669"/>
    <property type="project" value="InterPro"/>
</dbReference>
<feature type="domain" description="Integrase catalytic" evidence="2">
    <location>
        <begin position="42"/>
        <end position="165"/>
    </location>
</feature>
<accession>A0A016U713</accession>
<evidence type="ECO:0000256" key="1">
    <source>
        <dbReference type="ARBA" id="ARBA00012493"/>
    </source>
</evidence>
<proteinExistence type="predicted"/>
<dbReference type="InterPro" id="IPR050951">
    <property type="entry name" value="Retrovirus_Pol_polyprotein"/>
</dbReference>